<dbReference type="Gene3D" id="3.40.50.1820">
    <property type="entry name" value="alpha/beta hydrolase"/>
    <property type="match status" value="1"/>
</dbReference>
<dbReference type="SUPFAM" id="SSF53474">
    <property type="entry name" value="alpha/beta-Hydrolases"/>
    <property type="match status" value="1"/>
</dbReference>
<proteinExistence type="predicted"/>
<dbReference type="eggNOG" id="COG1262">
    <property type="taxonomic scope" value="Bacteria"/>
</dbReference>
<evidence type="ECO:0000256" key="1">
    <source>
        <dbReference type="ARBA" id="ARBA00022801"/>
    </source>
</evidence>
<keyword evidence="2" id="KW-0645">Protease</keyword>
<dbReference type="Pfam" id="PF03781">
    <property type="entry name" value="FGE-sulfatase"/>
    <property type="match status" value="1"/>
</dbReference>
<evidence type="ECO:0000259" key="4">
    <source>
        <dbReference type="Pfam" id="PF00326"/>
    </source>
</evidence>
<organism evidence="6 7">
    <name type="scientific">Microscilla marina ATCC 23134</name>
    <dbReference type="NCBI Taxonomy" id="313606"/>
    <lineage>
        <taxon>Bacteria</taxon>
        <taxon>Pseudomonadati</taxon>
        <taxon>Bacteroidota</taxon>
        <taxon>Cytophagia</taxon>
        <taxon>Cytophagales</taxon>
        <taxon>Microscillaceae</taxon>
        <taxon>Microscilla</taxon>
    </lineage>
</organism>
<evidence type="ECO:0000259" key="5">
    <source>
        <dbReference type="Pfam" id="PF03781"/>
    </source>
</evidence>
<dbReference type="InterPro" id="IPR011659">
    <property type="entry name" value="WD40"/>
</dbReference>
<dbReference type="GO" id="GO:0004252">
    <property type="term" value="F:serine-type endopeptidase activity"/>
    <property type="evidence" value="ECO:0007669"/>
    <property type="project" value="TreeGrafter"/>
</dbReference>
<reference evidence="6 7" key="1">
    <citation type="submission" date="2007-01" db="EMBL/GenBank/DDBJ databases">
        <authorList>
            <person name="Haygood M."/>
            <person name="Podell S."/>
            <person name="Anderson C."/>
            <person name="Hopkinson B."/>
            <person name="Roe K."/>
            <person name="Barbeau K."/>
            <person name="Gaasterland T."/>
            <person name="Ferriera S."/>
            <person name="Johnson J."/>
            <person name="Kravitz S."/>
            <person name="Beeson K."/>
            <person name="Sutton G."/>
            <person name="Rogers Y.-H."/>
            <person name="Friedman R."/>
            <person name="Frazier M."/>
            <person name="Venter J.C."/>
        </authorList>
    </citation>
    <scope>NUCLEOTIDE SEQUENCE [LARGE SCALE GENOMIC DNA]</scope>
    <source>
        <strain evidence="6 7">ATCC 23134</strain>
    </source>
</reference>
<keyword evidence="1 6" id="KW-0378">Hydrolase</keyword>
<evidence type="ECO:0000313" key="6">
    <source>
        <dbReference type="EMBL" id="EAY30891.1"/>
    </source>
</evidence>
<dbReference type="Pfam" id="PF07676">
    <property type="entry name" value="PD40"/>
    <property type="match status" value="1"/>
</dbReference>
<dbReference type="EC" id="3.4.-.-" evidence="6"/>
<dbReference type="InterPro" id="IPR011042">
    <property type="entry name" value="6-blade_b-propeller_TolB-like"/>
</dbReference>
<protein>
    <submittedName>
        <fullName evidence="6">Peptidase, S9A/B/C families, catalytic domain protein</fullName>
        <ecNumber evidence="6">3.4.-.-</ecNumber>
    </submittedName>
</protein>
<evidence type="ECO:0000313" key="7">
    <source>
        <dbReference type="Proteomes" id="UP000004095"/>
    </source>
</evidence>
<dbReference type="InterPro" id="IPR029058">
    <property type="entry name" value="AB_hydrolase_fold"/>
</dbReference>
<sequence length="904" mass="102460">MKNIYLLVCLVCLSALAQAQKGDWKPEDVINQVSGDGFRFSPNGKMVVWAKRRPDKKKDRFISDLYLTRLDMTNKKGRYKTIRLTRSKDSDYSPVFSADSETIYFLSSRAKGKALWAMSTYGGAPYKVHTFKNSISNIHLRNQHTLFFVSSEGASYYEQQLKKEKDNVVVVEDTEHMKATRVFSFNLKTKQIERQTDNRYPTMSLAVSKNGQWMVTAHLRSLHYASDGKPRPAYYIWNLKTGTKTAVLKDTYQGPGNFEFSEDNQGFYFTSTKSSDPEWGGAGVTKLHYMTVKNPQVVNISVDWKWDLSYGLNVVGNDVLVYLANGPTNKLALMKKQGNRWTKQMVALGDMTDHVAVWALSADKKQVIYLYSTASVPLQYRIGELVQKRKVSITAGKELITLNESWKKKKTSKSEVIKWKGYNNEEVDGILYYPQDYAKGKKYPLVVAIHGGPASTDRDAWSFRWAYPVQLFTQKGAFVFKPNYHGSSNHGQKFVESIKKNYYDLEMVDITKGIDFLANQGLIDKNKMGVMGWSNGAILTTMLTVRYPDMFKVAAAGAGDVNWTSDYGTCRFGVTFDQSYFGGAPWDDRNGKTYNEAYILKSPLFELEKVKTPTLIFHGSKDRAVPRDQGWEYYRALQQVGKAKVRFLWFPGQPHGLQKLTHQIRKVKEEQAWFDKYLFKTYEKPNESFNTKSPLAMLLIKEKAANQGGVYGVMKNGALTPEVAVIKKDSIAIGRFEVTNAQYRAFDTQHKFLVTEANHPVTGIGIVKAKEYVVWLASKTGEKFRLPNEKEGKALHTQARTLAAKENSLNYWAGYKVTIDDVPGLKQKIAKLRTSLFMKAGSFKGTKVGKATIYDLGGNAAEYYTKANRLATYGYSAYDYADEGSQKVKTATRHVGIRIIKDLK</sequence>
<keyword evidence="3" id="KW-0732">Signal</keyword>
<keyword evidence="2" id="KW-0720">Serine protease</keyword>
<dbReference type="GO" id="GO:0006508">
    <property type="term" value="P:proteolysis"/>
    <property type="evidence" value="ECO:0007669"/>
    <property type="project" value="InterPro"/>
</dbReference>
<dbReference type="AlphaFoldDB" id="A1ZFW7"/>
<dbReference type="RefSeq" id="WP_002694602.1">
    <property type="nucleotide sequence ID" value="NZ_AAWS01000005.1"/>
</dbReference>
<feature type="signal peptide" evidence="3">
    <location>
        <begin position="1"/>
        <end position="19"/>
    </location>
</feature>
<dbReference type="PANTHER" id="PTHR42776">
    <property type="entry name" value="SERINE PEPTIDASE S9 FAMILY MEMBER"/>
    <property type="match status" value="1"/>
</dbReference>
<dbReference type="eggNOG" id="COG0823">
    <property type="taxonomic scope" value="Bacteria"/>
</dbReference>
<dbReference type="SUPFAM" id="SSF82171">
    <property type="entry name" value="DPP6 N-terminal domain-like"/>
    <property type="match status" value="1"/>
</dbReference>
<dbReference type="Gene3D" id="2.120.10.30">
    <property type="entry name" value="TolB, C-terminal domain"/>
    <property type="match status" value="1"/>
</dbReference>
<dbReference type="eggNOG" id="COG1506">
    <property type="taxonomic scope" value="Bacteria"/>
</dbReference>
<feature type="domain" description="Peptidase S9 prolyl oligopeptidase catalytic" evidence="4">
    <location>
        <begin position="461"/>
        <end position="678"/>
    </location>
</feature>
<dbReference type="Pfam" id="PF00326">
    <property type="entry name" value="Peptidase_S9"/>
    <property type="match status" value="1"/>
</dbReference>
<name>A1ZFW7_MICM2</name>
<dbReference type="SUPFAM" id="SSF56436">
    <property type="entry name" value="C-type lectin-like"/>
    <property type="match status" value="1"/>
</dbReference>
<comment type="caution">
    <text evidence="6">The sequence shown here is derived from an EMBL/GenBank/DDBJ whole genome shotgun (WGS) entry which is preliminary data.</text>
</comment>
<dbReference type="Gene3D" id="3.90.1580.10">
    <property type="entry name" value="paralog of FGE (formylglycine-generating enzyme)"/>
    <property type="match status" value="1"/>
</dbReference>
<dbReference type="InterPro" id="IPR016187">
    <property type="entry name" value="CTDL_fold"/>
</dbReference>
<evidence type="ECO:0000256" key="2">
    <source>
        <dbReference type="ARBA" id="ARBA00022825"/>
    </source>
</evidence>
<dbReference type="EMBL" id="AAWS01000005">
    <property type="protein sequence ID" value="EAY30891.1"/>
    <property type="molecule type" value="Genomic_DNA"/>
</dbReference>
<dbReference type="InterPro" id="IPR005532">
    <property type="entry name" value="SUMF_dom"/>
</dbReference>
<feature type="chain" id="PRO_5002641851" evidence="3">
    <location>
        <begin position="20"/>
        <end position="904"/>
    </location>
</feature>
<gene>
    <name evidence="6" type="ORF">M23134_01215</name>
</gene>
<evidence type="ECO:0000256" key="3">
    <source>
        <dbReference type="SAM" id="SignalP"/>
    </source>
</evidence>
<dbReference type="PANTHER" id="PTHR42776:SF4">
    <property type="entry name" value="ACYLAMINO-ACID-RELEASING ENZYME"/>
    <property type="match status" value="1"/>
</dbReference>
<keyword evidence="7" id="KW-1185">Reference proteome</keyword>
<dbReference type="InterPro" id="IPR042095">
    <property type="entry name" value="SUMF_sf"/>
</dbReference>
<accession>A1ZFW7</accession>
<feature type="domain" description="Sulfatase-modifying factor enzyme-like" evidence="5">
    <location>
        <begin position="727"/>
        <end position="869"/>
    </location>
</feature>
<dbReference type="Proteomes" id="UP000004095">
    <property type="component" value="Unassembled WGS sequence"/>
</dbReference>
<dbReference type="InterPro" id="IPR001375">
    <property type="entry name" value="Peptidase_S9_cat"/>
</dbReference>